<evidence type="ECO:0000256" key="4">
    <source>
        <dbReference type="ARBA" id="ARBA00022801"/>
    </source>
</evidence>
<feature type="compositionally biased region" description="Low complexity" evidence="7">
    <location>
        <begin position="31"/>
        <end position="49"/>
    </location>
</feature>
<dbReference type="GO" id="GO:0006508">
    <property type="term" value="P:proteolysis"/>
    <property type="evidence" value="ECO:0007669"/>
    <property type="project" value="UniProtKB-KW"/>
</dbReference>
<accession>A5FVP6</accession>
<feature type="active site" description="Charge relay system" evidence="6">
    <location>
        <position position="100"/>
    </location>
</feature>
<keyword evidence="11" id="KW-1185">Reference proteome</keyword>
<dbReference type="InterPro" id="IPR034061">
    <property type="entry name" value="Peptidases_S8_Autotransporter"/>
</dbReference>
<dbReference type="PANTHER" id="PTHR43806">
    <property type="entry name" value="PEPTIDASE S8"/>
    <property type="match status" value="1"/>
</dbReference>
<dbReference type="HOGENOM" id="CLU_005887_0_0_5"/>
<dbReference type="GO" id="GO:0004252">
    <property type="term" value="F:serine-type endopeptidase activity"/>
    <property type="evidence" value="ECO:0007669"/>
    <property type="project" value="UniProtKB-UniRule"/>
</dbReference>
<evidence type="ECO:0000256" key="7">
    <source>
        <dbReference type="SAM" id="MobiDB-lite"/>
    </source>
</evidence>
<gene>
    <name evidence="10" type="ordered locus">Acry_0453</name>
</gene>
<dbReference type="PROSITE" id="PS51208">
    <property type="entry name" value="AUTOTRANSPORTER"/>
    <property type="match status" value="1"/>
</dbReference>
<dbReference type="SUPFAM" id="SSF103515">
    <property type="entry name" value="Autotransporter"/>
    <property type="match status" value="1"/>
</dbReference>
<keyword evidence="5 6" id="KW-0720">Serine protease</keyword>
<dbReference type="RefSeq" id="WP_011941536.1">
    <property type="nucleotide sequence ID" value="NC_009484.1"/>
</dbReference>
<evidence type="ECO:0000256" key="2">
    <source>
        <dbReference type="ARBA" id="ARBA00022670"/>
    </source>
</evidence>
<dbReference type="InterPro" id="IPR005546">
    <property type="entry name" value="Autotransporte_beta"/>
</dbReference>
<feature type="domain" description="Autotransporter" evidence="9">
    <location>
        <begin position="684"/>
        <end position="959"/>
    </location>
</feature>
<comment type="similarity">
    <text evidence="1 6">Belongs to the peptidase S8 family.</text>
</comment>
<dbReference type="Gene3D" id="2.40.128.130">
    <property type="entry name" value="Autotransporter beta-domain"/>
    <property type="match status" value="1"/>
</dbReference>
<dbReference type="PANTHER" id="PTHR43806:SF11">
    <property type="entry name" value="CEREVISIN-RELATED"/>
    <property type="match status" value="1"/>
</dbReference>
<feature type="signal peptide" evidence="8">
    <location>
        <begin position="1"/>
        <end position="21"/>
    </location>
</feature>
<dbReference type="InterPro" id="IPR015500">
    <property type="entry name" value="Peptidase_S8_subtilisin-rel"/>
</dbReference>
<evidence type="ECO:0000313" key="10">
    <source>
        <dbReference type="EMBL" id="ABQ29678.1"/>
    </source>
</evidence>
<dbReference type="Pfam" id="PF00082">
    <property type="entry name" value="Peptidase_S8"/>
    <property type="match status" value="1"/>
</dbReference>
<evidence type="ECO:0000256" key="8">
    <source>
        <dbReference type="SAM" id="SignalP"/>
    </source>
</evidence>
<dbReference type="eggNOG" id="COG4625">
    <property type="taxonomic scope" value="Bacteria"/>
</dbReference>
<evidence type="ECO:0000259" key="9">
    <source>
        <dbReference type="PROSITE" id="PS51208"/>
    </source>
</evidence>
<dbReference type="MEROPS" id="S08.160"/>
<protein>
    <submittedName>
        <fullName evidence="10">Outer membrane autotransporter barrel domain protein</fullName>
    </submittedName>
</protein>
<sequence length="959" mass="97025">MKISRRFSLLAATALSLSACSGGGGGGGGTASSSLPAPSSVSTPTSPTSTPLLSTLQTLINLGTAQTWTYPAYNQYVPTTVVTAIQEGATGTGVSIGILDTGANTGVQALQGRVAWFNSYLAQGNNTLNQNNIASANDPYGHGSIVTALLGGATQGTYDNTQGPVNFFAGGVAPDATLYVAQTCDATGACTLYGKTYQDLMANGVHLFNQSLAENASSFSTASAAIQASQQIGALFAPFGTGNLYVWAAGNNPQSPNDISVEAEAPAYTNSLQPQWISAVNVDINSLGQVSGLDPTSNACGITAQWCIAAPGYDQVPIVAGTSFNTGFAVGTSFSAPIITGVAALIWQKFPWFTPANVSDTLLTTATPLGSAPAPNTTYGWGLVNAAAAINGPAQFAFGTFTANIGSDQGTFSNNIGGSGGLVVDGTTGTLTLTGNDGYAGGTTINGGNLALTGSLGSAVTINGGSFGGSGTVNGSVTNAGGTLVSQAAAGSSGLTINGNYATGSGSSTAIAIGNPLTVSGKAQLNGTFKVLAPPQTYLPQSIETFIRAGSIQGAFSNQTYGAGVYYTVSNLQYGAQDLTATVTRSNVAQVAAAMPGATPVAVAAASGVQGALQQINTWSAGEAAANPTFLNAVAAVLSARTAQQAQASLISLSGEIYPTLRTITIDEDMSISRAIAGHAAEHQAGPTTSVWVRYLGTFGSFRETGTDAAHYNDNGVVVGLDTPIAPDFTAGVAFAHDQANASLNGFGGRFRSDLDTATAYARLGGAAGPYLTGQVSYGWMNGRVDRSVLLGYQTAPVSSEPTGTIGGLAAEAGYRIGAWTPYVRLGAVHLYEHAVSETGGLGFGLAMPAVDQTDGYVTTGLRGRTVLDLFGHAILASGRLAWQHRLGGSSNSQGAFEATPAATFNLSGQNMPVNVLRAGFQLSGRLDRAWSWNAGVSVNYAPSGMNAEAVNVGLKARF</sequence>
<dbReference type="SMART" id="SM00869">
    <property type="entry name" value="Autotransporter"/>
    <property type="match status" value="1"/>
</dbReference>
<dbReference type="InterPro" id="IPR036709">
    <property type="entry name" value="Autotransporte_beta_dom_sf"/>
</dbReference>
<proteinExistence type="inferred from homology"/>
<evidence type="ECO:0000256" key="3">
    <source>
        <dbReference type="ARBA" id="ARBA00022729"/>
    </source>
</evidence>
<dbReference type="InterPro" id="IPR000209">
    <property type="entry name" value="Peptidase_S8/S53_dom"/>
</dbReference>
<keyword evidence="4 6" id="KW-0378">Hydrolase</keyword>
<dbReference type="InterPro" id="IPR050131">
    <property type="entry name" value="Peptidase_S8_subtilisin-like"/>
</dbReference>
<feature type="chain" id="PRO_5002683089" evidence="8">
    <location>
        <begin position="22"/>
        <end position="959"/>
    </location>
</feature>
<dbReference type="eggNOG" id="COG1404">
    <property type="taxonomic scope" value="Bacteria"/>
</dbReference>
<dbReference type="PROSITE" id="PS51892">
    <property type="entry name" value="SUBTILASE"/>
    <property type="match status" value="1"/>
</dbReference>
<dbReference type="Gene3D" id="3.40.50.200">
    <property type="entry name" value="Peptidase S8/S53 domain"/>
    <property type="match status" value="1"/>
</dbReference>
<dbReference type="Proteomes" id="UP000000245">
    <property type="component" value="Chromosome"/>
</dbReference>
<name>A5FVP6_ACICJ</name>
<dbReference type="STRING" id="349163.Acry_0453"/>
<dbReference type="Pfam" id="PF03797">
    <property type="entry name" value="Autotransporter"/>
    <property type="match status" value="1"/>
</dbReference>
<feature type="region of interest" description="Disordered" evidence="7">
    <location>
        <begin position="27"/>
        <end position="49"/>
    </location>
</feature>
<dbReference type="InterPro" id="IPR036852">
    <property type="entry name" value="Peptidase_S8/S53_dom_sf"/>
</dbReference>
<dbReference type="InterPro" id="IPR023828">
    <property type="entry name" value="Peptidase_S8_Ser-AS"/>
</dbReference>
<dbReference type="KEGG" id="acr:Acry_0453"/>
<feature type="active site" description="Charge relay system" evidence="6">
    <location>
        <position position="142"/>
    </location>
</feature>
<dbReference type="PROSITE" id="PS00138">
    <property type="entry name" value="SUBTILASE_SER"/>
    <property type="match status" value="1"/>
</dbReference>
<feature type="active site" description="Charge relay system" evidence="6">
    <location>
        <position position="333"/>
    </location>
</feature>
<keyword evidence="2 6" id="KW-0645">Protease</keyword>
<evidence type="ECO:0000256" key="5">
    <source>
        <dbReference type="ARBA" id="ARBA00022825"/>
    </source>
</evidence>
<dbReference type="AlphaFoldDB" id="A5FVP6"/>
<dbReference type="PROSITE" id="PS51257">
    <property type="entry name" value="PROKAR_LIPOPROTEIN"/>
    <property type="match status" value="1"/>
</dbReference>
<organism evidence="10 11">
    <name type="scientific">Acidiphilium cryptum (strain JF-5)</name>
    <dbReference type="NCBI Taxonomy" id="349163"/>
    <lineage>
        <taxon>Bacteria</taxon>
        <taxon>Pseudomonadati</taxon>
        <taxon>Pseudomonadota</taxon>
        <taxon>Alphaproteobacteria</taxon>
        <taxon>Acetobacterales</taxon>
        <taxon>Acidocellaceae</taxon>
        <taxon>Acidiphilium</taxon>
    </lineage>
</organism>
<reference evidence="10 11" key="1">
    <citation type="submission" date="2007-05" db="EMBL/GenBank/DDBJ databases">
        <title>Complete sequence of chromosome of Acidiphilium cryptum JF-5.</title>
        <authorList>
            <consortium name="US DOE Joint Genome Institute"/>
            <person name="Copeland A."/>
            <person name="Lucas S."/>
            <person name="Lapidus A."/>
            <person name="Barry K."/>
            <person name="Detter J.C."/>
            <person name="Glavina del Rio T."/>
            <person name="Hammon N."/>
            <person name="Israni S."/>
            <person name="Dalin E."/>
            <person name="Tice H."/>
            <person name="Pitluck S."/>
            <person name="Sims D."/>
            <person name="Brettin T."/>
            <person name="Bruce D."/>
            <person name="Han C."/>
            <person name="Schmutz J."/>
            <person name="Larimer F."/>
            <person name="Land M."/>
            <person name="Hauser L."/>
            <person name="Kyrpides N."/>
            <person name="Kim E."/>
            <person name="Magnuson T."/>
            <person name="Richardson P."/>
        </authorList>
    </citation>
    <scope>NUCLEOTIDE SEQUENCE [LARGE SCALE GENOMIC DNA]</scope>
    <source>
        <strain evidence="10 11">JF-5</strain>
    </source>
</reference>
<evidence type="ECO:0000256" key="1">
    <source>
        <dbReference type="ARBA" id="ARBA00011073"/>
    </source>
</evidence>
<dbReference type="PRINTS" id="PR00723">
    <property type="entry name" value="SUBTILISIN"/>
</dbReference>
<keyword evidence="3 8" id="KW-0732">Signal</keyword>
<dbReference type="EMBL" id="CP000697">
    <property type="protein sequence ID" value="ABQ29678.1"/>
    <property type="molecule type" value="Genomic_DNA"/>
</dbReference>
<dbReference type="SUPFAM" id="SSF52743">
    <property type="entry name" value="Subtilisin-like"/>
    <property type="match status" value="1"/>
</dbReference>
<evidence type="ECO:0000256" key="6">
    <source>
        <dbReference type="PROSITE-ProRule" id="PRU01240"/>
    </source>
</evidence>
<dbReference type="CDD" id="cd04848">
    <property type="entry name" value="Peptidases_S8_Autotransporter_serine_protease_like"/>
    <property type="match status" value="1"/>
</dbReference>
<evidence type="ECO:0000313" key="11">
    <source>
        <dbReference type="Proteomes" id="UP000000245"/>
    </source>
</evidence>